<reference evidence="8 9" key="1">
    <citation type="journal article" date="2021" name="bioRxiv">
        <title>The Gossypium anomalum genome as a resource for cotton improvement and evolutionary analysis of hybrid incompatibility.</title>
        <authorList>
            <person name="Grover C.E."/>
            <person name="Yuan D."/>
            <person name="Arick M.A."/>
            <person name="Miller E.R."/>
            <person name="Hu G."/>
            <person name="Peterson D.G."/>
            <person name="Wendel J.F."/>
            <person name="Udall J.A."/>
        </authorList>
    </citation>
    <scope>NUCLEOTIDE SEQUENCE [LARGE SCALE GENOMIC DNA]</scope>
    <source>
        <strain evidence="8">JFW-Udall</strain>
        <tissue evidence="8">Leaf</tissue>
    </source>
</reference>
<dbReference type="GO" id="GO:0046983">
    <property type="term" value="F:protein dimerization activity"/>
    <property type="evidence" value="ECO:0007669"/>
    <property type="project" value="InterPro"/>
</dbReference>
<feature type="compositionally biased region" description="Low complexity" evidence="6">
    <location>
        <begin position="251"/>
        <end position="263"/>
    </location>
</feature>
<dbReference type="AlphaFoldDB" id="A0A8J6CKC6"/>
<gene>
    <name evidence="8" type="ORF">CXB51_035493</name>
</gene>
<keyword evidence="4" id="KW-0804">Transcription</keyword>
<evidence type="ECO:0000313" key="8">
    <source>
        <dbReference type="EMBL" id="KAG8473360.1"/>
    </source>
</evidence>
<evidence type="ECO:0000259" key="7">
    <source>
        <dbReference type="PROSITE" id="PS50066"/>
    </source>
</evidence>
<comment type="subcellular location">
    <subcellularLocation>
        <location evidence="1">Nucleus</location>
    </subcellularLocation>
</comment>
<name>A0A8J6CKC6_9ROSI</name>
<dbReference type="GO" id="GO:0003677">
    <property type="term" value="F:DNA binding"/>
    <property type="evidence" value="ECO:0007669"/>
    <property type="project" value="UniProtKB-KW"/>
</dbReference>
<dbReference type="EMBL" id="JAHUZN010000013">
    <property type="protein sequence ID" value="KAG8473360.1"/>
    <property type="molecule type" value="Genomic_DNA"/>
</dbReference>
<dbReference type="SUPFAM" id="SSF55455">
    <property type="entry name" value="SRF-like"/>
    <property type="match status" value="1"/>
</dbReference>
<evidence type="ECO:0000256" key="5">
    <source>
        <dbReference type="ARBA" id="ARBA00023242"/>
    </source>
</evidence>
<dbReference type="OrthoDB" id="1898716at2759"/>
<protein>
    <recommendedName>
        <fullName evidence="7">MADS-box domain-containing protein</fullName>
    </recommendedName>
</protein>
<dbReference type="PROSITE" id="PS50066">
    <property type="entry name" value="MADS_BOX_2"/>
    <property type="match status" value="1"/>
</dbReference>
<dbReference type="Gene3D" id="3.40.1810.10">
    <property type="entry name" value="Transcription factor, MADS-box"/>
    <property type="match status" value="1"/>
</dbReference>
<evidence type="ECO:0000256" key="4">
    <source>
        <dbReference type="ARBA" id="ARBA00023163"/>
    </source>
</evidence>
<dbReference type="InterPro" id="IPR050142">
    <property type="entry name" value="MADS-box/MEF2_TF"/>
</dbReference>
<keyword evidence="5" id="KW-0539">Nucleus</keyword>
<dbReference type="Proteomes" id="UP000701853">
    <property type="component" value="Chromosome 13"/>
</dbReference>
<dbReference type="InterPro" id="IPR036879">
    <property type="entry name" value="TF_MADSbox_sf"/>
</dbReference>
<feature type="region of interest" description="Disordered" evidence="6">
    <location>
        <begin position="241"/>
        <end position="273"/>
    </location>
</feature>
<evidence type="ECO:0000256" key="1">
    <source>
        <dbReference type="ARBA" id="ARBA00004123"/>
    </source>
</evidence>
<sequence>MPEKMKRSGNSRSRRITYVKRRESVLKQAAELSMLYHIDVGLMMFSPTGQFTSFAHKGRVEDIFLRYLDHNDEHKEPLENEAVVYLSVSLFSPLPQFSRLFLSSYFAFYYLCLQFLYESLKRLKYEAEVLDKLGRYHVFCSKHAHSFLCFNLFLSHSRSFIFHMIYLLLTQCMCSIEALERKFADLNWKKYEAQNKMRSYNPDMTKILTISEADLHQQFVMDAILRIEKLKNKKLLEQEVSPAKPNHVEMSGSTAEGAASSGTQRTQLADDHNDENISNQAVVPFINSVEGLRFKPLFFLDILLKIILSELPGRLVRLLGRSGFNNSDLTYSIKPVAEMAFGGTVGQPC</sequence>
<accession>A0A8J6CKC6</accession>
<evidence type="ECO:0000256" key="3">
    <source>
        <dbReference type="ARBA" id="ARBA00023125"/>
    </source>
</evidence>
<keyword evidence="9" id="KW-1185">Reference proteome</keyword>
<dbReference type="PANTHER" id="PTHR48019">
    <property type="entry name" value="SERUM RESPONSE FACTOR HOMOLOG"/>
    <property type="match status" value="1"/>
</dbReference>
<dbReference type="Pfam" id="PF00319">
    <property type="entry name" value="SRF-TF"/>
    <property type="match status" value="1"/>
</dbReference>
<keyword evidence="2" id="KW-0805">Transcription regulation</keyword>
<dbReference type="InterPro" id="IPR002100">
    <property type="entry name" value="TF_MADSbox"/>
</dbReference>
<evidence type="ECO:0000313" key="9">
    <source>
        <dbReference type="Proteomes" id="UP000701853"/>
    </source>
</evidence>
<evidence type="ECO:0000256" key="2">
    <source>
        <dbReference type="ARBA" id="ARBA00023015"/>
    </source>
</evidence>
<feature type="domain" description="MADS-box" evidence="7">
    <location>
        <begin position="4"/>
        <end position="58"/>
    </location>
</feature>
<dbReference type="SMART" id="SM00432">
    <property type="entry name" value="MADS"/>
    <property type="match status" value="1"/>
</dbReference>
<proteinExistence type="predicted"/>
<dbReference type="GO" id="GO:0005634">
    <property type="term" value="C:nucleus"/>
    <property type="evidence" value="ECO:0007669"/>
    <property type="project" value="UniProtKB-SubCell"/>
</dbReference>
<evidence type="ECO:0000256" key="6">
    <source>
        <dbReference type="SAM" id="MobiDB-lite"/>
    </source>
</evidence>
<organism evidence="8 9">
    <name type="scientific">Gossypium anomalum</name>
    <dbReference type="NCBI Taxonomy" id="47600"/>
    <lineage>
        <taxon>Eukaryota</taxon>
        <taxon>Viridiplantae</taxon>
        <taxon>Streptophyta</taxon>
        <taxon>Embryophyta</taxon>
        <taxon>Tracheophyta</taxon>
        <taxon>Spermatophyta</taxon>
        <taxon>Magnoliopsida</taxon>
        <taxon>eudicotyledons</taxon>
        <taxon>Gunneridae</taxon>
        <taxon>Pentapetalae</taxon>
        <taxon>rosids</taxon>
        <taxon>malvids</taxon>
        <taxon>Malvales</taxon>
        <taxon>Malvaceae</taxon>
        <taxon>Malvoideae</taxon>
        <taxon>Gossypium</taxon>
    </lineage>
</organism>
<comment type="caution">
    <text evidence="8">The sequence shown here is derived from an EMBL/GenBank/DDBJ whole genome shotgun (WGS) entry which is preliminary data.</text>
</comment>
<keyword evidence="3" id="KW-0238">DNA-binding</keyword>